<evidence type="ECO:0000256" key="4">
    <source>
        <dbReference type="ARBA" id="ARBA00023136"/>
    </source>
</evidence>
<evidence type="ECO:0000259" key="6">
    <source>
        <dbReference type="SMART" id="SM00752"/>
    </source>
</evidence>
<evidence type="ECO:0000256" key="2">
    <source>
        <dbReference type="ARBA" id="ARBA00022692"/>
    </source>
</evidence>
<dbReference type="EMBL" id="BAABBA010000003">
    <property type="protein sequence ID" value="GAA4286392.1"/>
    <property type="molecule type" value="Genomic_DNA"/>
</dbReference>
<dbReference type="PANTHER" id="PTHR39535:SF2">
    <property type="entry name" value="HTTM DOMAIN-CONTAINING PROTEIN"/>
    <property type="match status" value="1"/>
</dbReference>
<feature type="transmembrane region" description="Helical" evidence="5">
    <location>
        <begin position="115"/>
        <end position="133"/>
    </location>
</feature>
<evidence type="ECO:0000256" key="5">
    <source>
        <dbReference type="SAM" id="Phobius"/>
    </source>
</evidence>
<dbReference type="InterPro" id="IPR011020">
    <property type="entry name" value="HTTM-like"/>
</dbReference>
<comment type="subcellular location">
    <subcellularLocation>
        <location evidence="1">Endomembrane system</location>
        <topology evidence="1">Multi-pass membrane protein</topology>
    </subcellularLocation>
</comment>
<dbReference type="Proteomes" id="UP001499841">
    <property type="component" value="Unassembled WGS sequence"/>
</dbReference>
<feature type="domain" description="HTTM-like" evidence="6">
    <location>
        <begin position="56"/>
        <end position="333"/>
    </location>
</feature>
<dbReference type="InterPro" id="IPR053934">
    <property type="entry name" value="HTTM_dom"/>
</dbReference>
<evidence type="ECO:0000313" key="8">
    <source>
        <dbReference type="Proteomes" id="UP001499841"/>
    </source>
</evidence>
<gene>
    <name evidence="7" type="ORF">GCM10022262_07510</name>
</gene>
<keyword evidence="8" id="KW-1185">Reference proteome</keyword>
<protein>
    <recommendedName>
        <fullName evidence="6">HTTM-like domain-containing protein</fullName>
    </recommendedName>
</protein>
<feature type="transmembrane region" description="Helical" evidence="5">
    <location>
        <begin position="87"/>
        <end position="109"/>
    </location>
</feature>
<dbReference type="SMART" id="SM00752">
    <property type="entry name" value="HTTM"/>
    <property type="match status" value="1"/>
</dbReference>
<dbReference type="InterPro" id="IPR052964">
    <property type="entry name" value="Sporulation_signal_mat"/>
</dbReference>
<evidence type="ECO:0000256" key="3">
    <source>
        <dbReference type="ARBA" id="ARBA00022989"/>
    </source>
</evidence>
<proteinExistence type="predicted"/>
<feature type="transmembrane region" description="Helical" evidence="5">
    <location>
        <begin position="55"/>
        <end position="75"/>
    </location>
</feature>
<dbReference type="PANTHER" id="PTHR39535">
    <property type="entry name" value="SPORULATION-DELAYING PROTEIN SDPB"/>
    <property type="match status" value="1"/>
</dbReference>
<keyword evidence="2 5" id="KW-0812">Transmembrane</keyword>
<feature type="transmembrane region" description="Helical" evidence="5">
    <location>
        <begin position="164"/>
        <end position="184"/>
    </location>
</feature>
<evidence type="ECO:0000313" key="7">
    <source>
        <dbReference type="EMBL" id="GAA4286392.1"/>
    </source>
</evidence>
<comment type="caution">
    <text evidence="7">The sequence shown here is derived from an EMBL/GenBank/DDBJ whole genome shotgun (WGS) entry which is preliminary data.</text>
</comment>
<evidence type="ECO:0000256" key="1">
    <source>
        <dbReference type="ARBA" id="ARBA00004127"/>
    </source>
</evidence>
<organism evidence="7 8">
    <name type="scientific">Georgenia daeguensis</name>
    <dbReference type="NCBI Taxonomy" id="908355"/>
    <lineage>
        <taxon>Bacteria</taxon>
        <taxon>Bacillati</taxon>
        <taxon>Actinomycetota</taxon>
        <taxon>Actinomycetes</taxon>
        <taxon>Micrococcales</taxon>
        <taxon>Bogoriellaceae</taxon>
        <taxon>Georgenia</taxon>
    </lineage>
</organism>
<dbReference type="Pfam" id="PF05090">
    <property type="entry name" value="HTTM"/>
    <property type="match status" value="1"/>
</dbReference>
<accession>A0ABP8ER23</accession>
<name>A0ABP8ER23_9MICO</name>
<sequence>MARMVDRGRALNTLLDDEPARGIRRVHETQWKSLRLRLSESAQLVAEWFVISKHATYSLSILRILYGAAIVLHLVSNYSNRHYLWGAGVNWMASEMGAFGYTSALHILFPRSNPLLFDLSYGVLFMLAALFVIGWRTRAVMPILLAFWLGLTSNNPLVPNSGDTLMRLTLLFLLFADLSGCWSVDSWRRRRQVHKRSTPETVQVVSNVVHNGAVVLCGYQVLLVYVTSAFYKILTEEWRAGSALYYALSLDVFMPHEGLSEFVRQITPVVVIATVATVWIQFASPLLMLSRPLRVFALLSLLGMHLGIGLLLGLWQFSLVMIALDLLFVRDKSWRLAMRWAQEVGLLKRTDRTRHGPMAG</sequence>
<feature type="transmembrane region" description="Helical" evidence="5">
    <location>
        <begin position="204"/>
        <end position="226"/>
    </location>
</feature>
<feature type="transmembrane region" description="Helical" evidence="5">
    <location>
        <begin position="266"/>
        <end position="288"/>
    </location>
</feature>
<dbReference type="RefSeq" id="WP_345037857.1">
    <property type="nucleotide sequence ID" value="NZ_BAABBA010000003.1"/>
</dbReference>
<keyword evidence="3 5" id="KW-1133">Transmembrane helix</keyword>
<keyword evidence="4 5" id="KW-0472">Membrane</keyword>
<reference evidence="8" key="1">
    <citation type="journal article" date="2019" name="Int. J. Syst. Evol. Microbiol.">
        <title>The Global Catalogue of Microorganisms (GCM) 10K type strain sequencing project: providing services to taxonomists for standard genome sequencing and annotation.</title>
        <authorList>
            <consortium name="The Broad Institute Genomics Platform"/>
            <consortium name="The Broad Institute Genome Sequencing Center for Infectious Disease"/>
            <person name="Wu L."/>
            <person name="Ma J."/>
        </authorList>
    </citation>
    <scope>NUCLEOTIDE SEQUENCE [LARGE SCALE GENOMIC DNA]</scope>
    <source>
        <strain evidence="8">JCM 17459</strain>
    </source>
</reference>